<name>A0A4R4UXC1_9ACTN</name>
<evidence type="ECO:0000313" key="2">
    <source>
        <dbReference type="Proteomes" id="UP000295258"/>
    </source>
</evidence>
<comment type="caution">
    <text evidence="1">The sequence shown here is derived from an EMBL/GenBank/DDBJ whole genome shotgun (WGS) entry which is preliminary data.</text>
</comment>
<dbReference type="InterPro" id="IPR029033">
    <property type="entry name" value="His_PPase_superfam"/>
</dbReference>
<dbReference type="Pfam" id="PF00300">
    <property type="entry name" value="His_Phos_1"/>
    <property type="match status" value="1"/>
</dbReference>
<dbReference type="InterPro" id="IPR013078">
    <property type="entry name" value="His_Pase_superF_clade-1"/>
</dbReference>
<dbReference type="Proteomes" id="UP000295258">
    <property type="component" value="Unassembled WGS sequence"/>
</dbReference>
<dbReference type="Gene3D" id="3.40.50.1240">
    <property type="entry name" value="Phosphoglycerate mutase-like"/>
    <property type="match status" value="1"/>
</dbReference>
<reference evidence="1 2" key="1">
    <citation type="submission" date="2019-03" db="EMBL/GenBank/DDBJ databases">
        <title>Draft genome sequences of novel Actinobacteria.</title>
        <authorList>
            <person name="Sahin N."/>
            <person name="Ay H."/>
            <person name="Saygin H."/>
        </authorList>
    </citation>
    <scope>NUCLEOTIDE SEQUENCE [LARGE SCALE GENOMIC DNA]</scope>
    <source>
        <strain evidence="1 2">KC310</strain>
    </source>
</reference>
<sequence length="173" mass="19040">MLLLVRHAMPAYGPAVPPNEWTLSTEGWQAARRLIARLPGDACLVSSDEPKAWQTLGGDDAVTRDRRFNEVTRVEPWQGDYRALRRAYVGGSDHADWEPRAGVAERFDAGIAEHVARAGGRPLVVATHGMAMTVWMTARLGLQRPGDFWADLRFPDAHLVGLDAGTVERAFAP</sequence>
<dbReference type="RefSeq" id="WP_132602507.1">
    <property type="nucleotide sequence ID" value="NZ_SMKO01000155.1"/>
</dbReference>
<protein>
    <submittedName>
        <fullName evidence="1">Histidine phosphatase family protein</fullName>
    </submittedName>
</protein>
<keyword evidence="2" id="KW-1185">Reference proteome</keyword>
<dbReference type="EMBL" id="SMKO01000155">
    <property type="protein sequence ID" value="TDC97237.1"/>
    <property type="molecule type" value="Genomic_DNA"/>
</dbReference>
<evidence type="ECO:0000313" key="1">
    <source>
        <dbReference type="EMBL" id="TDC97237.1"/>
    </source>
</evidence>
<dbReference type="SUPFAM" id="SSF53254">
    <property type="entry name" value="Phosphoglycerate mutase-like"/>
    <property type="match status" value="1"/>
</dbReference>
<dbReference type="AlphaFoldDB" id="A0A4R4UXC1"/>
<proteinExistence type="predicted"/>
<accession>A0A4R4UXC1</accession>
<gene>
    <name evidence="1" type="ORF">E1292_37420</name>
</gene>
<organism evidence="1 2">
    <name type="scientific">Nonomuraea deserti</name>
    <dbReference type="NCBI Taxonomy" id="1848322"/>
    <lineage>
        <taxon>Bacteria</taxon>
        <taxon>Bacillati</taxon>
        <taxon>Actinomycetota</taxon>
        <taxon>Actinomycetes</taxon>
        <taxon>Streptosporangiales</taxon>
        <taxon>Streptosporangiaceae</taxon>
        <taxon>Nonomuraea</taxon>
    </lineage>
</organism>